<feature type="region of interest" description="Disordered" evidence="2">
    <location>
        <begin position="157"/>
        <end position="275"/>
    </location>
</feature>
<reference evidence="4 5" key="1">
    <citation type="submission" date="2018-11" db="EMBL/GenBank/DDBJ databases">
        <authorList>
            <consortium name="Pathogen Informatics"/>
        </authorList>
    </citation>
    <scope>NUCLEOTIDE SEQUENCE [LARGE SCALE GENOMIC DNA]</scope>
</reference>
<feature type="compositionally biased region" description="Basic and acidic residues" evidence="2">
    <location>
        <begin position="100"/>
        <end position="124"/>
    </location>
</feature>
<keyword evidence="3" id="KW-0732">Signal</keyword>
<organism evidence="5 6">
    <name type="scientific">Heligmosomoides polygyrus</name>
    <name type="common">Parasitic roundworm</name>
    <dbReference type="NCBI Taxonomy" id="6339"/>
    <lineage>
        <taxon>Eukaryota</taxon>
        <taxon>Metazoa</taxon>
        <taxon>Ecdysozoa</taxon>
        <taxon>Nematoda</taxon>
        <taxon>Chromadorea</taxon>
        <taxon>Rhabditida</taxon>
        <taxon>Rhabditina</taxon>
        <taxon>Rhabditomorpha</taxon>
        <taxon>Strongyloidea</taxon>
        <taxon>Heligmosomidae</taxon>
        <taxon>Heligmosomoides</taxon>
    </lineage>
</organism>
<feature type="signal peptide" evidence="3">
    <location>
        <begin position="1"/>
        <end position="15"/>
    </location>
</feature>
<protein>
    <submittedName>
        <fullName evidence="6">DM13 domain-containing protein</fullName>
    </submittedName>
</protein>
<dbReference type="PANTHER" id="PTHR24036:SF17">
    <property type="entry name" value="DM13 DOMAIN-CONTAINING PROTEIN"/>
    <property type="match status" value="1"/>
</dbReference>
<keyword evidence="5" id="KW-1185">Reference proteome</keyword>
<feature type="chain" id="PRO_5044551466" evidence="3">
    <location>
        <begin position="16"/>
        <end position="689"/>
    </location>
</feature>
<evidence type="ECO:0000313" key="4">
    <source>
        <dbReference type="EMBL" id="VDO72565.1"/>
    </source>
</evidence>
<evidence type="ECO:0000256" key="1">
    <source>
        <dbReference type="ARBA" id="ARBA00022737"/>
    </source>
</evidence>
<dbReference type="PANTHER" id="PTHR24036">
    <property type="entry name" value="SKELETOR-RELATED"/>
    <property type="match status" value="1"/>
</dbReference>
<feature type="compositionally biased region" description="Basic and acidic residues" evidence="2">
    <location>
        <begin position="249"/>
        <end position="270"/>
    </location>
</feature>
<dbReference type="WBParaSite" id="HPBE_0000751301-mRNA-1">
    <property type="protein sequence ID" value="HPBE_0000751301-mRNA-1"/>
    <property type="gene ID" value="HPBE_0000751301"/>
</dbReference>
<feature type="region of interest" description="Disordered" evidence="2">
    <location>
        <begin position="78"/>
        <end position="126"/>
    </location>
</feature>
<feature type="compositionally biased region" description="Polar residues" evidence="2">
    <location>
        <begin position="175"/>
        <end position="185"/>
    </location>
</feature>
<accession>A0A3P8BI58</accession>
<proteinExistence type="predicted"/>
<name>A0A183FK78_HELPZ</name>
<evidence type="ECO:0000313" key="5">
    <source>
        <dbReference type="Proteomes" id="UP000050761"/>
    </source>
</evidence>
<dbReference type="Proteomes" id="UP000050761">
    <property type="component" value="Unassembled WGS sequence"/>
</dbReference>
<accession>A0A183FK78</accession>
<evidence type="ECO:0000256" key="2">
    <source>
        <dbReference type="SAM" id="MobiDB-lite"/>
    </source>
</evidence>
<gene>
    <name evidence="4" type="ORF">HPBE_LOCUS7514</name>
</gene>
<keyword evidence="1" id="KW-0677">Repeat</keyword>
<dbReference type="InterPro" id="IPR052126">
    <property type="entry name" value="Spindle_Org/Thrombomodulin"/>
</dbReference>
<sequence length="689" mass="76192">MAFSIPVLLLVAASCDDVLRPAAIIPWSQYQLRLKETKELSEPYYSEVPPEKWPLQRLPPGTGSRWLGVEKNRARLAKTDSTELNSRPKSVIRAQLRSRAPPEKESHSNSRLEYEQTMRKKEQLMSRSYQLQQLSGDRSSKRNLSLRPISIPNGVPVHAGTWENGRPNYVEEEASPSQYSGTFEPTQPKHEDQRRRYQAGTWQDGRATAEVQKPQLQTGTWQDGRPTAEAHKAQLQTGAWQDNRAAVESQKRPLQEGTWEEDRTNYEPQKRPQQHGAATLGAVNPLTSVAQNFGTPGLGGTEENIVNAIFAQSKAGALNPEIPLQAAQAARASPAGLNPLETLLSSGAPLDQITKIAHNILNFGGGEGTKGGLIESMTNVFRGAGARLPLPTSSFQDDLVPAGPAKPQQTIMEKLLTQAASALNHSFKDKDDKEKQFRLTKDREDSLKLLDNLPEEEQKLLKAAITSGELDADSLAPALKSLVKDDTKEDSKKEKESRLLEWIRENRPASKHKEATVSADKLPYYGKYCGSFAEQITAKKRFKPSGAVWVVDDKRFIISKFFFQPGSLLSENVTFWMGPLKQTDNVLADMFPSSNGFYVRPQPIEISVFALDQLPPMAAKRRNGSVAGNNLSDGTKPIEPIVAKAKKAEDSLRVKRDASLSLIKEASLTDEEGRPQVDLMVKVSGSMCS</sequence>
<evidence type="ECO:0000256" key="3">
    <source>
        <dbReference type="SAM" id="SignalP"/>
    </source>
</evidence>
<reference evidence="6" key="2">
    <citation type="submission" date="2019-09" db="UniProtKB">
        <authorList>
            <consortium name="WormBaseParasite"/>
        </authorList>
    </citation>
    <scope>IDENTIFICATION</scope>
</reference>
<dbReference type="OrthoDB" id="5871162at2759"/>
<dbReference type="AlphaFoldDB" id="A0A183FK78"/>
<dbReference type="EMBL" id="UZAH01025907">
    <property type="protein sequence ID" value="VDO72565.1"/>
    <property type="molecule type" value="Genomic_DNA"/>
</dbReference>
<evidence type="ECO:0000313" key="6">
    <source>
        <dbReference type="WBParaSite" id="HPBE_0000751301-mRNA-1"/>
    </source>
</evidence>